<dbReference type="InterPro" id="IPR001296">
    <property type="entry name" value="Glyco_trans_1"/>
</dbReference>
<evidence type="ECO:0000259" key="6">
    <source>
        <dbReference type="Pfam" id="PF00534"/>
    </source>
</evidence>
<dbReference type="Pfam" id="PF00534">
    <property type="entry name" value="Glycos_transf_1"/>
    <property type="match status" value="1"/>
</dbReference>
<evidence type="ECO:0000313" key="8">
    <source>
        <dbReference type="EMBL" id="AQS37464.1"/>
    </source>
</evidence>
<feature type="region of interest" description="Disordered" evidence="5">
    <location>
        <begin position="308"/>
        <end position="338"/>
    </location>
</feature>
<dbReference type="Proteomes" id="UP000189545">
    <property type="component" value="Chromosome"/>
</dbReference>
<dbReference type="SUPFAM" id="SSF53756">
    <property type="entry name" value="UDP-Glycosyltransferase/glycogen phosphorylase"/>
    <property type="match status" value="1"/>
</dbReference>
<dbReference type="PANTHER" id="PTHR45825">
    <property type="entry name" value="GRANULE-BOUND STARCH SYNTHASE 1, CHLOROPLASTIC/AMYLOPLASTIC"/>
    <property type="match status" value="1"/>
</dbReference>
<feature type="domain" description="Starch synthase catalytic" evidence="7">
    <location>
        <begin position="1"/>
        <end position="262"/>
    </location>
</feature>
<accession>A0A1S6HPN6</accession>
<evidence type="ECO:0000256" key="5">
    <source>
        <dbReference type="SAM" id="MobiDB-lite"/>
    </source>
</evidence>
<dbReference type="GO" id="GO:0009011">
    <property type="term" value="F:alpha-1,4-glucan glucosyltransferase (ADP-glucose donor) activity"/>
    <property type="evidence" value="ECO:0007669"/>
    <property type="project" value="UniProtKB-EC"/>
</dbReference>
<organism evidence="8 9">
    <name type="scientific">Shewanella psychrophila</name>
    <dbReference type="NCBI Taxonomy" id="225848"/>
    <lineage>
        <taxon>Bacteria</taxon>
        <taxon>Pseudomonadati</taxon>
        <taxon>Pseudomonadota</taxon>
        <taxon>Gammaproteobacteria</taxon>
        <taxon>Alteromonadales</taxon>
        <taxon>Shewanellaceae</taxon>
        <taxon>Shewanella</taxon>
    </lineage>
</organism>
<proteinExistence type="predicted"/>
<evidence type="ECO:0000256" key="1">
    <source>
        <dbReference type="ARBA" id="ARBA00001478"/>
    </source>
</evidence>
<dbReference type="STRING" id="225848.Sps_02306"/>
<evidence type="ECO:0000256" key="2">
    <source>
        <dbReference type="ARBA" id="ARBA00012588"/>
    </source>
</evidence>
<reference evidence="8 9" key="1">
    <citation type="submission" date="2016-03" db="EMBL/GenBank/DDBJ databases">
        <title>Complete genome sequence of Shewanella psychrophila WP2, a deep sea bacterium isolated from west Pacific sediment.</title>
        <authorList>
            <person name="Xu G."/>
            <person name="Jian H."/>
        </authorList>
    </citation>
    <scope>NUCLEOTIDE SEQUENCE [LARGE SCALE GENOMIC DNA]</scope>
    <source>
        <strain evidence="8 9">WP2</strain>
    </source>
</reference>
<dbReference type="KEGG" id="spsw:Sps_02306"/>
<gene>
    <name evidence="8" type="ORF">Sps_02306</name>
</gene>
<evidence type="ECO:0000313" key="9">
    <source>
        <dbReference type="Proteomes" id="UP000189545"/>
    </source>
</evidence>
<name>A0A1S6HPN6_9GAMM</name>
<keyword evidence="4 8" id="KW-0808">Transferase</keyword>
<sequence length="610" mass="66890">MLAAENGSIPRAKVGGMADVIRDLPAALAEQGVMADVIMPSYGFLAGSVNATKLAEFSVTFGGVRQSVALLSTPHPDVEGSVIYFIDVQDGVCQGKPQEIYSQGSDERPFAEDANKFALFCLCVATVINEKMLPEPDLIHLHDWHCAMFALLTRWDEDFQNLSTIPCVYTIHNLAIQGIRPLKGDASSMSAWYPGLQEKLSSEQLESVSDPRYPHCINPMRVGINLCAKVHLVSPTYADEVLQPSDHHAGFFGGEGLEADLQRKQDSGALVGILNACVYDELALAEKTTAGIVKVSVSDKASVRDKLRDKGVNGAATKKKASATDPNNTQDKYREEQGIANKDDSWSELLEQMKSALLRWQGGKQWVACCDLIALTRIAALWRYDGQSKDVHPSHLQSSDKKLLNKPPMNTLKSPSMLVTSVGRLTDQKVLILRQTVLLDNGQRVSVLESILQALALAHPEGLFILLGSGDAEIASEFGAIAARYTNFIFLNGYDEVVSDALYRNGDLFMMPSSFEPCGISQMLAMKAGQICLVHGVGGLRDTVADNETGYLFSGNCLAKQAENLQLRFSDALEDFNGDKWRAMELLASQQRFDWFSSAAKYKRQLYCFD</sequence>
<evidence type="ECO:0000256" key="4">
    <source>
        <dbReference type="ARBA" id="ARBA00022679"/>
    </source>
</evidence>
<dbReference type="AlphaFoldDB" id="A0A1S6HPN6"/>
<dbReference type="InterPro" id="IPR013534">
    <property type="entry name" value="Starch_synth_cat_dom"/>
</dbReference>
<keyword evidence="9" id="KW-1185">Reference proteome</keyword>
<comment type="catalytic activity">
    <reaction evidence="1">
        <text>[(1-&gt;4)-alpha-D-glucosyl](n) + ADP-alpha-D-glucose = [(1-&gt;4)-alpha-D-glucosyl](n+1) + ADP + H(+)</text>
        <dbReference type="Rhea" id="RHEA:18189"/>
        <dbReference type="Rhea" id="RHEA-COMP:9584"/>
        <dbReference type="Rhea" id="RHEA-COMP:9587"/>
        <dbReference type="ChEBI" id="CHEBI:15378"/>
        <dbReference type="ChEBI" id="CHEBI:15444"/>
        <dbReference type="ChEBI" id="CHEBI:57498"/>
        <dbReference type="ChEBI" id="CHEBI:456216"/>
        <dbReference type="EC" id="2.4.1.21"/>
    </reaction>
</comment>
<dbReference type="GO" id="GO:0005978">
    <property type="term" value="P:glycogen biosynthetic process"/>
    <property type="evidence" value="ECO:0007669"/>
    <property type="project" value="TreeGrafter"/>
</dbReference>
<dbReference type="Pfam" id="PF08323">
    <property type="entry name" value="Glyco_transf_5"/>
    <property type="match status" value="1"/>
</dbReference>
<dbReference type="PANTHER" id="PTHR45825:SF11">
    <property type="entry name" value="ALPHA AMYLASE DOMAIN-CONTAINING PROTEIN"/>
    <property type="match status" value="1"/>
</dbReference>
<dbReference type="Gene3D" id="3.40.50.2000">
    <property type="entry name" value="Glycogen Phosphorylase B"/>
    <property type="match status" value="2"/>
</dbReference>
<keyword evidence="3 8" id="KW-0328">Glycosyltransferase</keyword>
<evidence type="ECO:0000256" key="3">
    <source>
        <dbReference type="ARBA" id="ARBA00022676"/>
    </source>
</evidence>
<protein>
    <recommendedName>
        <fullName evidence="2">starch synthase</fullName>
        <ecNumber evidence="2">2.4.1.21</ecNumber>
    </recommendedName>
</protein>
<dbReference type="GO" id="GO:0005829">
    <property type="term" value="C:cytosol"/>
    <property type="evidence" value="ECO:0007669"/>
    <property type="project" value="TreeGrafter"/>
</dbReference>
<dbReference type="EMBL" id="CP014782">
    <property type="protein sequence ID" value="AQS37464.1"/>
    <property type="molecule type" value="Genomic_DNA"/>
</dbReference>
<evidence type="ECO:0000259" key="7">
    <source>
        <dbReference type="Pfam" id="PF08323"/>
    </source>
</evidence>
<dbReference type="OrthoDB" id="9808590at2"/>
<feature type="domain" description="Glycosyl transferase family 1" evidence="6">
    <location>
        <begin position="450"/>
        <end position="561"/>
    </location>
</feature>
<dbReference type="EC" id="2.4.1.21" evidence="2"/>